<accession>A0A194UT43</accession>
<sequence>MESPGDDPTAGRQHQDDGRSTSSTGSSDQEGHEASSQISEADRRASIVPAPRGDGDGGTFVSGFTVPRCAPSWAPATAGNITTAAAAITTTTTTTTTTTERTTTMA</sequence>
<feature type="region of interest" description="Disordered" evidence="1">
    <location>
        <begin position="1"/>
        <end position="59"/>
    </location>
</feature>
<dbReference type="AlphaFoldDB" id="A0A194UT43"/>
<name>A0A194UT43_CYTMA</name>
<evidence type="ECO:0000313" key="3">
    <source>
        <dbReference type="Proteomes" id="UP000078576"/>
    </source>
</evidence>
<evidence type="ECO:0000256" key="1">
    <source>
        <dbReference type="SAM" id="MobiDB-lite"/>
    </source>
</evidence>
<protein>
    <submittedName>
        <fullName evidence="2">Uncharacterized protein</fullName>
    </submittedName>
</protein>
<reference evidence="3" key="1">
    <citation type="submission" date="2014-12" db="EMBL/GenBank/DDBJ databases">
        <title>Genome Sequence of Valsa Canker Pathogens Uncovers a Specific Adaption of Colonization on Woody Bark.</title>
        <authorList>
            <person name="Yin Z."/>
            <person name="Liu H."/>
            <person name="Gao X."/>
            <person name="Li Z."/>
            <person name="Song N."/>
            <person name="Ke X."/>
            <person name="Dai Q."/>
            <person name="Wu Y."/>
            <person name="Sun Y."/>
            <person name="Xu J.-R."/>
            <person name="Kang Z.K."/>
            <person name="Wang L."/>
            <person name="Huang L."/>
        </authorList>
    </citation>
    <scope>NUCLEOTIDE SEQUENCE [LARGE SCALE GENOMIC DNA]</scope>
    <source>
        <strain evidence="3">SXYL134</strain>
    </source>
</reference>
<dbReference type="Proteomes" id="UP000078576">
    <property type="component" value="Unassembled WGS sequence"/>
</dbReference>
<organism evidence="2 3">
    <name type="scientific">Cytospora mali</name>
    <name type="common">Apple Valsa canker fungus</name>
    <name type="synonym">Valsa mali</name>
    <dbReference type="NCBI Taxonomy" id="578113"/>
    <lineage>
        <taxon>Eukaryota</taxon>
        <taxon>Fungi</taxon>
        <taxon>Dikarya</taxon>
        <taxon>Ascomycota</taxon>
        <taxon>Pezizomycotina</taxon>
        <taxon>Sordariomycetes</taxon>
        <taxon>Sordariomycetidae</taxon>
        <taxon>Diaporthales</taxon>
        <taxon>Cytosporaceae</taxon>
        <taxon>Cytospora</taxon>
    </lineage>
</organism>
<keyword evidence="3" id="KW-1185">Reference proteome</keyword>
<dbReference type="EMBL" id="KN714676">
    <property type="protein sequence ID" value="KUI54828.1"/>
    <property type="molecule type" value="Genomic_DNA"/>
</dbReference>
<proteinExistence type="predicted"/>
<gene>
    <name evidence="2" type="ORF">VP1G_10645</name>
</gene>
<evidence type="ECO:0000313" key="2">
    <source>
        <dbReference type="EMBL" id="KUI54828.1"/>
    </source>
</evidence>